<dbReference type="SUPFAM" id="SSF57667">
    <property type="entry name" value="beta-beta-alpha zinc fingers"/>
    <property type="match status" value="3"/>
</dbReference>
<dbReference type="FunFam" id="3.30.160.60:FF:000622">
    <property type="entry name" value="zinc finger protein 26 isoform X3"/>
    <property type="match status" value="2"/>
</dbReference>
<dbReference type="GO" id="GO:0000978">
    <property type="term" value="F:RNA polymerase II cis-regulatory region sequence-specific DNA binding"/>
    <property type="evidence" value="ECO:0007669"/>
    <property type="project" value="TreeGrafter"/>
</dbReference>
<feature type="domain" description="KRAB" evidence="13">
    <location>
        <begin position="13"/>
        <end position="84"/>
    </location>
</feature>
<dbReference type="Gene3D" id="6.10.140.140">
    <property type="match status" value="1"/>
</dbReference>
<dbReference type="InterPro" id="IPR001909">
    <property type="entry name" value="KRAB"/>
</dbReference>
<evidence type="ECO:0000256" key="8">
    <source>
        <dbReference type="ARBA" id="ARBA00023125"/>
    </source>
</evidence>
<reference evidence="14 15" key="1">
    <citation type="journal article" date="2020" name="Nature">
        <title>Six reference-quality genomes reveal evolution of bat adaptations.</title>
        <authorList>
            <person name="Jebb D."/>
            <person name="Huang Z."/>
            <person name="Pippel M."/>
            <person name="Hughes G.M."/>
            <person name="Lavrichenko K."/>
            <person name="Devanna P."/>
            <person name="Winkler S."/>
            <person name="Jermiin L.S."/>
            <person name="Skirmuntt E.C."/>
            <person name="Katzourakis A."/>
            <person name="Burkitt-Gray L."/>
            <person name="Ray D.A."/>
            <person name="Sullivan K.A.M."/>
            <person name="Roscito J.G."/>
            <person name="Kirilenko B.M."/>
            <person name="Davalos L.M."/>
            <person name="Corthals A.P."/>
            <person name="Power M.L."/>
            <person name="Jones G."/>
            <person name="Ransome R.D."/>
            <person name="Dechmann D.K.N."/>
            <person name="Locatelli A.G."/>
            <person name="Puechmaille S.J."/>
            <person name="Fedrigo O."/>
            <person name="Jarvis E.D."/>
            <person name="Hiller M."/>
            <person name="Vernes S.C."/>
            <person name="Myers E.W."/>
            <person name="Teeling E.C."/>
        </authorList>
    </citation>
    <scope>NUCLEOTIDE SEQUENCE [LARGE SCALE GENOMIC DNA]</scope>
    <source>
        <strain evidence="14">MMyoMyo1</strain>
        <tissue evidence="14">Flight muscle</tissue>
    </source>
</reference>
<dbReference type="PROSITE" id="PS50157">
    <property type="entry name" value="ZINC_FINGER_C2H2_2"/>
    <property type="match status" value="5"/>
</dbReference>
<evidence type="ECO:0000256" key="10">
    <source>
        <dbReference type="ARBA" id="ARBA00023242"/>
    </source>
</evidence>
<evidence type="ECO:0000313" key="15">
    <source>
        <dbReference type="Proteomes" id="UP000527355"/>
    </source>
</evidence>
<gene>
    <name evidence="14" type="ORF">mMyoMyo1_020963</name>
</gene>
<organism evidence="14 15">
    <name type="scientific">Myotis myotis</name>
    <name type="common">Greater mouse-eared bat</name>
    <name type="synonym">Vespertilio myotis</name>
    <dbReference type="NCBI Taxonomy" id="51298"/>
    <lineage>
        <taxon>Eukaryota</taxon>
        <taxon>Metazoa</taxon>
        <taxon>Chordata</taxon>
        <taxon>Craniata</taxon>
        <taxon>Vertebrata</taxon>
        <taxon>Euteleostomi</taxon>
        <taxon>Mammalia</taxon>
        <taxon>Eutheria</taxon>
        <taxon>Laurasiatheria</taxon>
        <taxon>Chiroptera</taxon>
        <taxon>Yangochiroptera</taxon>
        <taxon>Vespertilionidae</taxon>
        <taxon>Myotis</taxon>
    </lineage>
</organism>
<dbReference type="PROSITE" id="PS50805">
    <property type="entry name" value="KRAB"/>
    <property type="match status" value="1"/>
</dbReference>
<evidence type="ECO:0000313" key="14">
    <source>
        <dbReference type="EMBL" id="KAF6271174.1"/>
    </source>
</evidence>
<evidence type="ECO:0000256" key="6">
    <source>
        <dbReference type="ARBA" id="ARBA00022833"/>
    </source>
</evidence>
<dbReference type="GO" id="GO:0005856">
    <property type="term" value="C:cytoskeleton"/>
    <property type="evidence" value="ECO:0007669"/>
    <property type="project" value="UniProtKB-ARBA"/>
</dbReference>
<proteinExistence type="inferred from homology"/>
<comment type="subcellular location">
    <subcellularLocation>
        <location evidence="1">Nucleus</location>
    </subcellularLocation>
</comment>
<dbReference type="SMART" id="SM00349">
    <property type="entry name" value="KRAB"/>
    <property type="match status" value="1"/>
</dbReference>
<dbReference type="Gene3D" id="3.30.160.60">
    <property type="entry name" value="Classic Zinc Finger"/>
    <property type="match status" value="6"/>
</dbReference>
<evidence type="ECO:0000256" key="3">
    <source>
        <dbReference type="ARBA" id="ARBA00022723"/>
    </source>
</evidence>
<evidence type="ECO:0000256" key="7">
    <source>
        <dbReference type="ARBA" id="ARBA00023015"/>
    </source>
</evidence>
<name>A0A7J7R4Z5_MYOMY</name>
<dbReference type="EMBL" id="JABWUV010000037">
    <property type="protein sequence ID" value="KAF6271174.1"/>
    <property type="molecule type" value="Genomic_DNA"/>
</dbReference>
<dbReference type="FunFam" id="3.30.160.60:FF:000128">
    <property type="entry name" value="zinc finger protein 268 isoform X1"/>
    <property type="match status" value="1"/>
</dbReference>
<keyword evidence="5 11" id="KW-0863">Zinc-finger</keyword>
<sequence length="346" mass="40070">MAKTRAAACGESLSFKDIVMDFTWEEWQLLDSAQKYLYRDVILENYRNLVSIGYHGTKPDLIFKLEQGEEPWIGNARLSHQSCPEDWKEWYQKNQDELESVERNYACNTFGKLHLSKTQASSRQRLHKFNTLGKKSLTQKSGLTRNYLRKNPDKFHGYERSYFLKHQRAHSTEKNCVCGECGKAFRCKSQLIVHLRIHTGERPYECTKCERAFSAKSNLNAHQRVHTGEKPYSCSECGKVFSFRSQLIVHQEIHTGGKPYGCSDCGKAYSWKSQLILHQRSHTGVKPYECSECGKAFSLKSPFVVHQRTHTGVKPHKCNECEKAFRRRETLANKDHTLTELLVRVP</sequence>
<evidence type="ECO:0000259" key="12">
    <source>
        <dbReference type="PROSITE" id="PS50157"/>
    </source>
</evidence>
<dbReference type="FunFam" id="3.30.160.60:FF:000569">
    <property type="entry name" value="zinc finger protein 26 isoform X1"/>
    <property type="match status" value="1"/>
</dbReference>
<dbReference type="GO" id="GO:0000981">
    <property type="term" value="F:DNA-binding transcription factor activity, RNA polymerase II-specific"/>
    <property type="evidence" value="ECO:0007669"/>
    <property type="project" value="TreeGrafter"/>
</dbReference>
<evidence type="ECO:0000259" key="13">
    <source>
        <dbReference type="PROSITE" id="PS50805"/>
    </source>
</evidence>
<dbReference type="Pfam" id="PF00096">
    <property type="entry name" value="zf-C2H2"/>
    <property type="match status" value="5"/>
</dbReference>
<accession>A0A7J7R4Z5</accession>
<comment type="caution">
    <text evidence="14">The sequence shown here is derived from an EMBL/GenBank/DDBJ whole genome shotgun (WGS) entry which is preliminary data.</text>
</comment>
<comment type="similarity">
    <text evidence="2">Belongs to the krueppel C2H2-type zinc-finger protein family.</text>
</comment>
<dbReference type="VEuPathDB" id="HostDB:GeneID_118652983"/>
<evidence type="ECO:0000256" key="4">
    <source>
        <dbReference type="ARBA" id="ARBA00022737"/>
    </source>
</evidence>
<keyword evidence="6" id="KW-0862">Zinc</keyword>
<evidence type="ECO:0000256" key="11">
    <source>
        <dbReference type="PROSITE-ProRule" id="PRU00042"/>
    </source>
</evidence>
<keyword evidence="15" id="KW-1185">Reference proteome</keyword>
<feature type="domain" description="C2H2-type" evidence="12">
    <location>
        <begin position="204"/>
        <end position="231"/>
    </location>
</feature>
<protein>
    <submittedName>
        <fullName evidence="14">Zinc finger protein 26</fullName>
    </submittedName>
</protein>
<feature type="domain" description="C2H2-type" evidence="12">
    <location>
        <begin position="288"/>
        <end position="315"/>
    </location>
</feature>
<dbReference type="InterPro" id="IPR013087">
    <property type="entry name" value="Znf_C2H2_type"/>
</dbReference>
<dbReference type="PROSITE" id="PS00028">
    <property type="entry name" value="ZINC_FINGER_C2H2_1"/>
    <property type="match status" value="5"/>
</dbReference>
<feature type="domain" description="C2H2-type" evidence="12">
    <location>
        <begin position="176"/>
        <end position="203"/>
    </location>
</feature>
<evidence type="ECO:0000256" key="5">
    <source>
        <dbReference type="ARBA" id="ARBA00022771"/>
    </source>
</evidence>
<dbReference type="Proteomes" id="UP000527355">
    <property type="component" value="Unassembled WGS sequence"/>
</dbReference>
<dbReference type="PANTHER" id="PTHR23226:SF397">
    <property type="entry name" value="C2H2-TYPE DOMAIN-CONTAINING PROTEIN"/>
    <property type="match status" value="1"/>
</dbReference>
<dbReference type="SMART" id="SM00355">
    <property type="entry name" value="ZnF_C2H2"/>
    <property type="match status" value="6"/>
</dbReference>
<evidence type="ECO:0000256" key="9">
    <source>
        <dbReference type="ARBA" id="ARBA00023163"/>
    </source>
</evidence>
<keyword evidence="3" id="KW-0479">Metal-binding</keyword>
<dbReference type="PANTHER" id="PTHR23226">
    <property type="entry name" value="ZINC FINGER AND SCAN DOMAIN-CONTAINING"/>
    <property type="match status" value="1"/>
</dbReference>
<dbReference type="CDD" id="cd07765">
    <property type="entry name" value="KRAB_A-box"/>
    <property type="match status" value="1"/>
</dbReference>
<dbReference type="SUPFAM" id="SSF109640">
    <property type="entry name" value="KRAB domain (Kruppel-associated box)"/>
    <property type="match status" value="1"/>
</dbReference>
<keyword evidence="9" id="KW-0804">Transcription</keyword>
<evidence type="ECO:0000256" key="2">
    <source>
        <dbReference type="ARBA" id="ARBA00006991"/>
    </source>
</evidence>
<evidence type="ECO:0000256" key="1">
    <source>
        <dbReference type="ARBA" id="ARBA00004123"/>
    </source>
</evidence>
<keyword evidence="10" id="KW-0539">Nucleus</keyword>
<dbReference type="GO" id="GO:0008270">
    <property type="term" value="F:zinc ion binding"/>
    <property type="evidence" value="ECO:0007669"/>
    <property type="project" value="UniProtKB-KW"/>
</dbReference>
<dbReference type="Pfam" id="PF01352">
    <property type="entry name" value="KRAB"/>
    <property type="match status" value="1"/>
</dbReference>
<dbReference type="FunFam" id="3.30.160.60:FF:000229">
    <property type="entry name" value="Zinc finger protein 90 homolog"/>
    <property type="match status" value="1"/>
</dbReference>
<keyword evidence="8" id="KW-0238">DNA-binding</keyword>
<dbReference type="InterPro" id="IPR036236">
    <property type="entry name" value="Znf_C2H2_sf"/>
</dbReference>
<dbReference type="FunFam" id="3.30.160.60:FF:002343">
    <property type="entry name" value="Zinc finger protein 33A"/>
    <property type="match status" value="1"/>
</dbReference>
<dbReference type="GO" id="GO:0031981">
    <property type="term" value="C:nuclear lumen"/>
    <property type="evidence" value="ECO:0007669"/>
    <property type="project" value="UniProtKB-ARBA"/>
</dbReference>
<feature type="domain" description="C2H2-type" evidence="12">
    <location>
        <begin position="260"/>
        <end position="287"/>
    </location>
</feature>
<keyword evidence="7" id="KW-0805">Transcription regulation</keyword>
<feature type="domain" description="C2H2-type" evidence="12">
    <location>
        <begin position="232"/>
        <end position="259"/>
    </location>
</feature>
<dbReference type="AlphaFoldDB" id="A0A7J7R4Z5"/>
<keyword evidence="4" id="KW-0677">Repeat</keyword>
<dbReference type="InterPro" id="IPR036051">
    <property type="entry name" value="KRAB_dom_sf"/>
</dbReference>